<keyword evidence="2" id="KW-1185">Reference proteome</keyword>
<dbReference type="Pfam" id="PF13704">
    <property type="entry name" value="Glyco_tranf_2_4"/>
    <property type="match status" value="1"/>
</dbReference>
<proteinExistence type="predicted"/>
<evidence type="ECO:0000313" key="2">
    <source>
        <dbReference type="Proteomes" id="UP000198793"/>
    </source>
</evidence>
<evidence type="ECO:0000313" key="1">
    <source>
        <dbReference type="EMBL" id="SDO23077.1"/>
    </source>
</evidence>
<organism evidence="1 2">
    <name type="scientific">Aureimonas jatrophae</name>
    <dbReference type="NCBI Taxonomy" id="1166073"/>
    <lineage>
        <taxon>Bacteria</taxon>
        <taxon>Pseudomonadati</taxon>
        <taxon>Pseudomonadota</taxon>
        <taxon>Alphaproteobacteria</taxon>
        <taxon>Hyphomicrobiales</taxon>
        <taxon>Aurantimonadaceae</taxon>
        <taxon>Aureimonas</taxon>
    </lineage>
</organism>
<dbReference type="RefSeq" id="WP_090673210.1">
    <property type="nucleotide sequence ID" value="NZ_FNIT01000004.1"/>
</dbReference>
<dbReference type="EMBL" id="FNIT01000004">
    <property type="protein sequence ID" value="SDO23077.1"/>
    <property type="molecule type" value="Genomic_DNA"/>
</dbReference>
<protein>
    <submittedName>
        <fullName evidence="1">Glycosyl transferase family 2</fullName>
    </submittedName>
</protein>
<dbReference type="OrthoDB" id="3010234at2"/>
<accession>A0A1H0HV86</accession>
<dbReference type="STRING" id="1166073.SAMN05192530_104302"/>
<sequence>MIYPDTHSPPWAGYGRLSPLRRLALAWRDRRWRRRAPSRRGIDLVPHGTQPPPPGAREPVVLFTVRDGMATLPSFLAHHRRLGLRHFAAVDDRSADGSADFLAAQGDVALFTSNVDFRRAGGGLVWRDQLVDRFGRGRWYLSVDCDEYLVFPGCETRPLEAFLADLERAGLKRAMAPMLDLYPDGPIGALKPPADPAAFPTENCPFLDGSHYTVGDEKFCTSIRGGPRNRLYGTSMRMTKFPLVFADRRLAFAGGSHHGPLPLARNFAPPDAVLLHHKFAPGSVETFRQIAERGSHFNGSQFYKDILDSGAFGPATDFRYEHSVRYRSSDDLVTRGFLRDLRAA</sequence>
<reference evidence="1 2" key="1">
    <citation type="submission" date="2016-10" db="EMBL/GenBank/DDBJ databases">
        <authorList>
            <person name="de Groot N.N."/>
        </authorList>
    </citation>
    <scope>NUCLEOTIDE SEQUENCE [LARGE SCALE GENOMIC DNA]</scope>
    <source>
        <strain evidence="2">L7-484,KACC 16230,DSM 25025</strain>
    </source>
</reference>
<dbReference type="Proteomes" id="UP000198793">
    <property type="component" value="Unassembled WGS sequence"/>
</dbReference>
<gene>
    <name evidence="1" type="ORF">SAMN05192530_104302</name>
</gene>
<name>A0A1H0HV86_9HYPH</name>
<dbReference type="AlphaFoldDB" id="A0A1H0HV86"/>
<keyword evidence="1" id="KW-0808">Transferase</keyword>
<dbReference type="GO" id="GO:0016740">
    <property type="term" value="F:transferase activity"/>
    <property type="evidence" value="ECO:0007669"/>
    <property type="project" value="UniProtKB-KW"/>
</dbReference>